<protein>
    <submittedName>
        <fullName evidence="2">Uncharacterized protein</fullName>
    </submittedName>
</protein>
<keyword evidence="3" id="KW-1185">Reference proteome</keyword>
<dbReference type="EMBL" id="PPCV01000001">
    <property type="protein sequence ID" value="RXW33255.1"/>
    <property type="molecule type" value="Genomic_DNA"/>
</dbReference>
<organism evidence="2 3">
    <name type="scientific">Propioniciclava flava</name>
    <dbReference type="NCBI Taxonomy" id="2072026"/>
    <lineage>
        <taxon>Bacteria</taxon>
        <taxon>Bacillati</taxon>
        <taxon>Actinomycetota</taxon>
        <taxon>Actinomycetes</taxon>
        <taxon>Propionibacteriales</taxon>
        <taxon>Propionibacteriaceae</taxon>
        <taxon>Propioniciclava</taxon>
    </lineage>
</organism>
<gene>
    <name evidence="2" type="ORF">C1706_00340</name>
</gene>
<reference evidence="2 3" key="1">
    <citation type="submission" date="2018-01" db="EMBL/GenBank/DDBJ databases">
        <title>Lactibacter flavus gen. nov., sp. nov., a novel bacterium of the family Propionibacteriaceae isolated from raw milk and dairy products.</title>
        <authorList>
            <person name="Wenning M."/>
            <person name="Breitenwieser F."/>
            <person name="Huptas C."/>
            <person name="von Neubeck M."/>
            <person name="Busse H.-J."/>
            <person name="Scherer S."/>
        </authorList>
    </citation>
    <scope>NUCLEOTIDE SEQUENCE [LARGE SCALE GENOMIC DNA]</scope>
    <source>
        <strain evidence="2 3">VG341</strain>
    </source>
</reference>
<comment type="caution">
    <text evidence="2">The sequence shown here is derived from an EMBL/GenBank/DDBJ whole genome shotgun (WGS) entry which is preliminary data.</text>
</comment>
<dbReference type="RefSeq" id="WP_129457221.1">
    <property type="nucleotide sequence ID" value="NZ_PPCV01000001.1"/>
</dbReference>
<proteinExistence type="predicted"/>
<dbReference type="OrthoDB" id="9835914at2"/>
<feature type="transmembrane region" description="Helical" evidence="1">
    <location>
        <begin position="49"/>
        <end position="70"/>
    </location>
</feature>
<keyword evidence="1" id="KW-0472">Membrane</keyword>
<evidence type="ECO:0000256" key="1">
    <source>
        <dbReference type="SAM" id="Phobius"/>
    </source>
</evidence>
<name>A0A4Q2EMH4_9ACTN</name>
<evidence type="ECO:0000313" key="2">
    <source>
        <dbReference type="EMBL" id="RXW33255.1"/>
    </source>
</evidence>
<keyword evidence="1" id="KW-1133">Transmembrane helix</keyword>
<accession>A0A4Q2EMH4</accession>
<feature type="transmembrane region" description="Helical" evidence="1">
    <location>
        <begin position="20"/>
        <end position="43"/>
    </location>
</feature>
<dbReference type="Proteomes" id="UP000290624">
    <property type="component" value="Unassembled WGS sequence"/>
</dbReference>
<keyword evidence="1" id="KW-0812">Transmembrane</keyword>
<dbReference type="AlphaFoldDB" id="A0A4Q2EMH4"/>
<evidence type="ECO:0000313" key="3">
    <source>
        <dbReference type="Proteomes" id="UP000290624"/>
    </source>
</evidence>
<sequence>MSGSGTVGWVISRRTGWRAVWGALGILVFGAAFVAALVAFIAAPHVDSGMLVIITLPFFAAALVMAAEALMQGMVHVDQQGYTMPLRPRHAWKDVLGVGFGEVDGRRLPVVALATPGDFPVAQDTFPGFADDDGDALVEAMVRWTGDSQGFAGLRPSEGWWAAAEAEADRVTGVVEAASGRTPVSRERVAYGYPGMVSAIRLDYGTNAAGDLVEVLCRRTSDLAVTREGRRWLRQNRKRSADPAGQVAWLLGDYEVAHVPNTGAGFDRLTLQVPGQRPLRFNAEEPDRFAVAA</sequence>